<comment type="catalytic activity">
    <reaction evidence="20">
        <text>L-threonyl-L-serine + H2O = L-threonine + L-serine</text>
        <dbReference type="Rhea" id="RHEA:67364"/>
        <dbReference type="ChEBI" id="CHEBI:15377"/>
        <dbReference type="ChEBI" id="CHEBI:33384"/>
        <dbReference type="ChEBI" id="CHEBI:57926"/>
        <dbReference type="ChEBI" id="CHEBI:169954"/>
    </reaction>
    <physiologicalReaction direction="left-to-right" evidence="20">
        <dbReference type="Rhea" id="RHEA:67365"/>
    </physiologicalReaction>
</comment>
<dbReference type="AlphaFoldDB" id="A0A8C8F8S8"/>
<keyword evidence="11 25" id="KW-0464">Manganese</keyword>
<feature type="binding site" description="in other chain" evidence="24">
    <location>
        <position position="441"/>
    </location>
    <ligand>
        <name>substrate</name>
        <note>ligand shared between homodimeric partners</note>
    </ligand>
</feature>
<dbReference type="GeneTree" id="ENSGT00940000156500"/>
<evidence type="ECO:0000256" key="5">
    <source>
        <dbReference type="ARBA" id="ARBA00022553"/>
    </source>
</evidence>
<dbReference type="FunFam" id="3.40.630.10:FF:000014">
    <property type="entry name" value="Cytosolic non-specific dipeptidase"/>
    <property type="match status" value="1"/>
</dbReference>
<dbReference type="Gene3D" id="3.30.70.360">
    <property type="match status" value="1"/>
</dbReference>
<feature type="binding site" description="in other chain" evidence="24">
    <location>
        <position position="367"/>
    </location>
    <ligand>
        <name>substrate</name>
        <note>ligand shared between homodimeric partners</note>
    </ligand>
</feature>
<dbReference type="PROSITE" id="PS00759">
    <property type="entry name" value="ARGE_DAPE_CPG2_2"/>
    <property type="match status" value="1"/>
</dbReference>
<evidence type="ECO:0000256" key="20">
    <source>
        <dbReference type="ARBA" id="ARBA00048962"/>
    </source>
</evidence>
<dbReference type="CDD" id="cd05676">
    <property type="entry name" value="M20_dipept_like_CNDP"/>
    <property type="match status" value="1"/>
</dbReference>
<keyword evidence="9" id="KW-0378">Hydrolase</keyword>
<dbReference type="InterPro" id="IPR002933">
    <property type="entry name" value="Peptidase_M20"/>
</dbReference>
<evidence type="ECO:0000256" key="26">
    <source>
        <dbReference type="PIRSR" id="PIRSR037242-4"/>
    </source>
</evidence>
<dbReference type="InterPro" id="IPR051458">
    <property type="entry name" value="Cyt/Met_Dipeptidase"/>
</dbReference>
<reference evidence="28" key="2">
    <citation type="submission" date="2025-09" db="UniProtKB">
        <authorList>
            <consortium name="Ensembl"/>
        </authorList>
    </citation>
    <scope>IDENTIFICATION</scope>
</reference>
<comment type="catalytic activity">
    <reaction evidence="19">
        <text>(S)-lactate + L-phenylalanine = N-[(S)-lactoyl]-L-phenylalanine + H2O</text>
        <dbReference type="Rhea" id="RHEA:66724"/>
        <dbReference type="ChEBI" id="CHEBI:15377"/>
        <dbReference type="ChEBI" id="CHEBI:16651"/>
        <dbReference type="ChEBI" id="CHEBI:58095"/>
        <dbReference type="ChEBI" id="CHEBI:167456"/>
    </reaction>
    <physiologicalReaction direction="left-to-right" evidence="19">
        <dbReference type="Rhea" id="RHEA:66725"/>
    </physiologicalReaction>
    <physiologicalReaction direction="right-to-left" evidence="19">
        <dbReference type="Rhea" id="RHEA:66726"/>
    </physiologicalReaction>
</comment>
<dbReference type="GO" id="GO:0005829">
    <property type="term" value="C:cytosol"/>
    <property type="evidence" value="ECO:0007669"/>
    <property type="project" value="TreeGrafter"/>
</dbReference>
<feature type="binding site" evidence="25">
    <location>
        <position position="163"/>
    </location>
    <ligand>
        <name>Mn(2+)</name>
        <dbReference type="ChEBI" id="CHEBI:29035"/>
        <label>2</label>
    </ligand>
</feature>
<keyword evidence="6" id="KW-0121">Carboxypeptidase</keyword>
<feature type="site" description="Important for catalytic activity" evidence="26">
    <location>
        <position position="252"/>
    </location>
</feature>
<dbReference type="EC" id="3.4.13.18" evidence="13"/>
<evidence type="ECO:0000256" key="19">
    <source>
        <dbReference type="ARBA" id="ARBA00048777"/>
    </source>
</evidence>
<dbReference type="PIRSF" id="PIRSF037242">
    <property type="entry name" value="CNDP_dipeptidase"/>
    <property type="match status" value="1"/>
</dbReference>
<dbReference type="SUPFAM" id="SSF53187">
    <property type="entry name" value="Zn-dependent exopeptidases"/>
    <property type="match status" value="1"/>
</dbReference>
<keyword evidence="7" id="KW-0645">Protease</keyword>
<evidence type="ECO:0000256" key="16">
    <source>
        <dbReference type="ARBA" id="ARBA00042010"/>
    </source>
</evidence>
<evidence type="ECO:0000313" key="28">
    <source>
        <dbReference type="Ensembl" id="ENSOTSP00005031035.2"/>
    </source>
</evidence>
<proteinExistence type="inferred from homology"/>
<evidence type="ECO:0000256" key="2">
    <source>
        <dbReference type="ARBA" id="ARBA00006247"/>
    </source>
</evidence>
<evidence type="ECO:0000256" key="21">
    <source>
        <dbReference type="ARBA" id="ARBA00049107"/>
    </source>
</evidence>
<comment type="catalytic activity">
    <reaction evidence="22">
        <text>L-threonyl-L-threonine + H2O = 2 L-threonine</text>
        <dbReference type="Rhea" id="RHEA:67360"/>
        <dbReference type="ChEBI" id="CHEBI:15377"/>
        <dbReference type="ChEBI" id="CHEBI:57926"/>
        <dbReference type="ChEBI" id="CHEBI:169953"/>
    </reaction>
    <physiologicalReaction direction="left-to-right" evidence="22">
        <dbReference type="Rhea" id="RHEA:67361"/>
    </physiologicalReaction>
</comment>
<feature type="binding site" evidence="24">
    <location>
        <position position="252"/>
    </location>
    <ligand>
        <name>substrate</name>
        <note>ligand shared between homodimeric partners</note>
    </ligand>
</feature>
<evidence type="ECO:0000256" key="8">
    <source>
        <dbReference type="ARBA" id="ARBA00022723"/>
    </source>
</evidence>
<comment type="similarity">
    <text evidence="2">Belongs to the peptidase M20A family.</text>
</comment>
<gene>
    <name evidence="28" type="primary">CNDP2</name>
</gene>
<evidence type="ECO:0000256" key="25">
    <source>
        <dbReference type="PIRSR" id="PIRSR037242-3"/>
    </source>
</evidence>
<comment type="catalytic activity">
    <reaction evidence="21">
        <text>L-cysteinylglycine + H2O = L-cysteine + glycine</text>
        <dbReference type="Rhea" id="RHEA:28783"/>
        <dbReference type="ChEBI" id="CHEBI:15377"/>
        <dbReference type="ChEBI" id="CHEBI:35235"/>
        <dbReference type="ChEBI" id="CHEBI:57305"/>
        <dbReference type="ChEBI" id="CHEBI:61694"/>
    </reaction>
    <physiologicalReaction direction="left-to-right" evidence="21">
        <dbReference type="Rhea" id="RHEA:28784"/>
    </physiologicalReaction>
</comment>
<dbReference type="GO" id="GO:0004180">
    <property type="term" value="F:carboxypeptidase activity"/>
    <property type="evidence" value="ECO:0007669"/>
    <property type="project" value="UniProtKB-KW"/>
</dbReference>
<dbReference type="InterPro" id="IPR011650">
    <property type="entry name" value="Peptidase_M20_dimer"/>
</dbReference>
<comment type="catalytic activity">
    <reaction evidence="12">
        <text>Hydrolysis of dipeptides, preferentially hydrophobic dipeptides including prolyl amino acids.</text>
        <dbReference type="EC" id="3.4.13.18"/>
    </reaction>
</comment>
<evidence type="ECO:0000256" key="4">
    <source>
        <dbReference type="ARBA" id="ARBA00022490"/>
    </source>
</evidence>
<feature type="active site" evidence="23">
    <location>
        <position position="132"/>
    </location>
</feature>
<dbReference type="GO" id="GO:0046872">
    <property type="term" value="F:metal ion binding"/>
    <property type="evidence" value="ECO:0007669"/>
    <property type="project" value="UniProtKB-KW"/>
</dbReference>
<dbReference type="InterPro" id="IPR017153">
    <property type="entry name" value="CNDP/DUG1"/>
</dbReference>
<evidence type="ECO:0000256" key="1">
    <source>
        <dbReference type="ARBA" id="ARBA00004496"/>
    </source>
</evidence>
<comment type="catalytic activity">
    <reaction evidence="18">
        <text>L-seryl-L-threonine + H2O = L-threonine + L-serine</text>
        <dbReference type="Rhea" id="RHEA:67372"/>
        <dbReference type="ChEBI" id="CHEBI:15377"/>
        <dbReference type="ChEBI" id="CHEBI:33384"/>
        <dbReference type="ChEBI" id="CHEBI:57926"/>
        <dbReference type="ChEBI" id="CHEBI:169955"/>
    </reaction>
    <physiologicalReaction direction="left-to-right" evidence="18">
        <dbReference type="Rhea" id="RHEA:67373"/>
    </physiologicalReaction>
</comment>
<evidence type="ECO:0000259" key="27">
    <source>
        <dbReference type="Pfam" id="PF07687"/>
    </source>
</evidence>
<keyword evidence="29" id="KW-1185">Reference proteome</keyword>
<reference evidence="28" key="1">
    <citation type="submission" date="2025-08" db="UniProtKB">
        <authorList>
            <consortium name="Ensembl"/>
        </authorList>
    </citation>
    <scope>IDENTIFICATION</scope>
</reference>
<keyword evidence="5" id="KW-0597">Phosphoprotein</keyword>
<dbReference type="GO" id="GO:0006508">
    <property type="term" value="P:proteolysis"/>
    <property type="evidence" value="ECO:0007669"/>
    <property type="project" value="UniProtKB-KW"/>
</dbReference>
<feature type="domain" description="Peptidase M20 dimerisation" evidence="27">
    <location>
        <begin position="245"/>
        <end position="391"/>
    </location>
</feature>
<dbReference type="Pfam" id="PF07687">
    <property type="entry name" value="M20_dimer"/>
    <property type="match status" value="1"/>
</dbReference>
<dbReference type="PANTHER" id="PTHR43270">
    <property type="entry name" value="BETA-ALA-HIS DIPEPTIDASE"/>
    <property type="match status" value="1"/>
</dbReference>
<organism evidence="28 29">
    <name type="scientific">Oncorhynchus tshawytscha</name>
    <name type="common">Chinook salmon</name>
    <name type="synonym">Salmo tshawytscha</name>
    <dbReference type="NCBI Taxonomy" id="74940"/>
    <lineage>
        <taxon>Eukaryota</taxon>
        <taxon>Metazoa</taxon>
        <taxon>Chordata</taxon>
        <taxon>Craniata</taxon>
        <taxon>Vertebrata</taxon>
        <taxon>Euteleostomi</taxon>
        <taxon>Actinopterygii</taxon>
        <taxon>Neopterygii</taxon>
        <taxon>Teleostei</taxon>
        <taxon>Protacanthopterygii</taxon>
        <taxon>Salmoniformes</taxon>
        <taxon>Salmonidae</taxon>
        <taxon>Salmoninae</taxon>
        <taxon>Oncorhynchus</taxon>
    </lineage>
</organism>
<evidence type="ECO:0000256" key="17">
    <source>
        <dbReference type="ARBA" id="ARBA00046206"/>
    </source>
</evidence>
<feature type="binding site" evidence="24">
    <location>
        <position position="354"/>
    </location>
    <ligand>
        <name>substrate</name>
        <note>ligand shared between homodimeric partners</note>
    </ligand>
</feature>
<sequence length="531" mass="59382">MCIAPCQFVVQSNVSLSLPTALRLQKTLQPKMAHLPALFKYVDEHQELYIERLAQWVAVQSVSAWPEKRGEIKKMMEMAAKDIEKLGGTVEMVDIGKQKLPSGEEIPLPPIILGSLGSDPGKKTVCIYGHLDVQPAAIDDGWDTEPFTLVEKDGKLYGRGSTDDKGPVLAWFNCIEGYQKIQQLPINIKFCFEGMEESGSEGLDDLVFARKDTFLKDVDYVCISDNYWLGKTKPCITYGLRGICYFFIEDLHSGVFGGSVHEAMTDLIALMGSLVDKKGKILVPGMYEDVAKVTDEEKKLYQKIDFDMVEYAKDVGAGKLLHDTKEDILMHRWRYPSLSLHGIEGAFSDGGAKTVIPRKVIGKFSIRLVPDMDPKVVEKQVIGHLEKKFAELESPNKLKVYMGHGAKAWVSDFNHPHYMAGRKAMKTVFGVEPDLTREGGSIPVTLTFQEATGRNVMLLPMGSSDDGAHSQNEKLNRNISNMINGNRMQLSSISSLIAKGLNTYVNKAFLFLFLIHLHEFQNLFSLCHYFV</sequence>
<evidence type="ECO:0000256" key="24">
    <source>
        <dbReference type="PIRSR" id="PIRSR037242-2"/>
    </source>
</evidence>
<feature type="binding site" evidence="25">
    <location>
        <position position="197"/>
    </location>
    <ligand>
        <name>Mn(2+)</name>
        <dbReference type="ChEBI" id="CHEBI:29035"/>
        <label>1</label>
    </ligand>
</feature>
<comment type="subunit">
    <text evidence="3">Homodimer.</text>
</comment>
<evidence type="ECO:0000256" key="18">
    <source>
        <dbReference type="ARBA" id="ARBA00048269"/>
    </source>
</evidence>
<evidence type="ECO:0000256" key="23">
    <source>
        <dbReference type="PIRSR" id="PIRSR037242-1"/>
    </source>
</evidence>
<feature type="binding site" description="in other chain" evidence="24">
    <location>
        <position position="225"/>
    </location>
    <ligand>
        <name>substrate</name>
        <note>ligand shared between homodimeric partners</note>
    </ligand>
</feature>
<accession>A0A8C8F8S8</accession>
<evidence type="ECO:0000256" key="14">
    <source>
        <dbReference type="ARBA" id="ARBA00041164"/>
    </source>
</evidence>
<evidence type="ECO:0000256" key="3">
    <source>
        <dbReference type="ARBA" id="ARBA00011738"/>
    </source>
</evidence>
<dbReference type="Pfam" id="PF01546">
    <property type="entry name" value="Peptidase_M20"/>
    <property type="match status" value="1"/>
</dbReference>
<evidence type="ECO:0000256" key="13">
    <source>
        <dbReference type="ARBA" id="ARBA00038976"/>
    </source>
</evidence>
<comment type="cofactor">
    <cofactor evidence="25">
        <name>Mn(2+)</name>
        <dbReference type="ChEBI" id="CHEBI:29035"/>
    </cofactor>
    <text evidence="25">Binds 2 manganese ions per subunit.</text>
</comment>
<dbReference type="InterPro" id="IPR001261">
    <property type="entry name" value="ArgE/DapE_CS"/>
</dbReference>
<evidence type="ECO:0000256" key="9">
    <source>
        <dbReference type="ARBA" id="ARBA00022801"/>
    </source>
</evidence>
<protein>
    <recommendedName>
        <fullName evidence="14">Cytosolic non-specific dipeptidase</fullName>
        <ecNumber evidence="13">3.4.13.18</ecNumber>
    </recommendedName>
    <alternativeName>
        <fullName evidence="16">CNDP dipeptidase 2</fullName>
    </alternativeName>
    <alternativeName>
        <fullName evidence="15">Threonyl dipeptidase</fullName>
    </alternativeName>
</protein>
<evidence type="ECO:0000256" key="11">
    <source>
        <dbReference type="ARBA" id="ARBA00023211"/>
    </source>
</evidence>
<evidence type="ECO:0000256" key="22">
    <source>
        <dbReference type="ARBA" id="ARBA00049394"/>
    </source>
</evidence>
<dbReference type="Gene3D" id="3.40.630.10">
    <property type="entry name" value="Zn peptidases"/>
    <property type="match status" value="1"/>
</dbReference>
<dbReference type="Proteomes" id="UP000694402">
    <property type="component" value="Unassembled WGS sequence"/>
</dbReference>
<comment type="function">
    <text evidence="17">Catalyzes the peptide bond hydrolysis in dipeptides, displaying a non-redundant activity toward threonyl dipeptides. Mediates threonyl dipeptide catabolism in a tissue-specific way. Has high dipeptidase activity toward cysteinylglycine, an intermediate metabolite in glutathione metabolism. Metabolizes N-lactoyl-amino acids, both through hydrolysis to form lactic acid and amino acids, as well as through their formation by reverse proteolysis. Plays a role in the regulation of cell cycle arrest and apoptosis.</text>
</comment>
<dbReference type="PANTHER" id="PTHR43270:SF11">
    <property type="entry name" value="CYTOSOLIC NON-SPECIFIC DIPEPTIDASE"/>
    <property type="match status" value="1"/>
</dbReference>
<evidence type="ECO:0000256" key="15">
    <source>
        <dbReference type="ARBA" id="ARBA00041744"/>
    </source>
</evidence>
<dbReference type="FunFam" id="3.30.70.360:FF:000008">
    <property type="entry name" value="Cytosolic non-specific dipeptidase"/>
    <property type="match status" value="1"/>
</dbReference>
<evidence type="ECO:0000313" key="29">
    <source>
        <dbReference type="Proteomes" id="UP000694402"/>
    </source>
</evidence>
<evidence type="ECO:0000256" key="6">
    <source>
        <dbReference type="ARBA" id="ARBA00022645"/>
    </source>
</evidence>
<keyword evidence="4" id="KW-0963">Cytoplasm</keyword>
<feature type="binding site" evidence="25">
    <location>
        <position position="130"/>
    </location>
    <ligand>
        <name>Mn(2+)</name>
        <dbReference type="ChEBI" id="CHEBI:29035"/>
        <label>2</label>
    </ligand>
</feature>
<comment type="subcellular location">
    <subcellularLocation>
        <location evidence="1">Cytoplasm</location>
    </subcellularLocation>
</comment>
<feature type="binding site" evidence="25">
    <location>
        <position position="469"/>
    </location>
    <ligand>
        <name>Mn(2+)</name>
        <dbReference type="ChEBI" id="CHEBI:29035"/>
        <label>1</label>
    </ligand>
</feature>
<feature type="binding site" description="in other chain" evidence="24">
    <location>
        <position position="469"/>
    </location>
    <ligand>
        <name>substrate</name>
        <note>ligand shared between homodimeric partners</note>
    </ligand>
</feature>
<feature type="active site" description="Proton acceptor" evidence="23">
    <location>
        <position position="196"/>
    </location>
</feature>
<keyword evidence="10" id="KW-0482">Metalloprotease</keyword>
<evidence type="ECO:0000256" key="7">
    <source>
        <dbReference type="ARBA" id="ARBA00022670"/>
    </source>
</evidence>
<feature type="binding site" evidence="25">
    <location>
        <position position="163"/>
    </location>
    <ligand>
        <name>Mn(2+)</name>
        <dbReference type="ChEBI" id="CHEBI:29035"/>
        <label>1</label>
    </ligand>
</feature>
<evidence type="ECO:0000256" key="12">
    <source>
        <dbReference type="ARBA" id="ARBA00036421"/>
    </source>
</evidence>
<dbReference type="Ensembl" id="ENSOTST00005033603.2">
    <property type="protein sequence ID" value="ENSOTSP00005031035.2"/>
    <property type="gene ID" value="ENSOTSG00005014257.2"/>
</dbReference>
<evidence type="ECO:0000256" key="10">
    <source>
        <dbReference type="ARBA" id="ARBA00023049"/>
    </source>
</evidence>
<dbReference type="GO" id="GO:0070573">
    <property type="term" value="F:metallodipeptidase activity"/>
    <property type="evidence" value="ECO:0007669"/>
    <property type="project" value="InterPro"/>
</dbReference>
<keyword evidence="8 25" id="KW-0479">Metal-binding</keyword>
<feature type="binding site" evidence="25">
    <location>
        <position position="225"/>
    </location>
    <ligand>
        <name>Mn(2+)</name>
        <dbReference type="ChEBI" id="CHEBI:29035"/>
        <label>2</label>
    </ligand>
</feature>
<name>A0A8C8F8S8_ONCTS</name>